<dbReference type="InterPro" id="IPR036390">
    <property type="entry name" value="WH_DNA-bd_sf"/>
</dbReference>
<dbReference type="Pfam" id="PF12802">
    <property type="entry name" value="MarR_2"/>
    <property type="match status" value="1"/>
</dbReference>
<dbReference type="OrthoDB" id="162531at2"/>
<keyword evidence="3" id="KW-1185">Reference proteome</keyword>
<sequence length="142" mass="15253">MSDRALAVGRVLEELIEANRMLAGPRVAPFAGLELSRSHLEALFLIAHRDNVTPGLLASSMRITAGAVTQLLAKLREAGLVVATPTPTDSRSITLALTGSGQQELTVFEARAVEQSLPHFEPLTAAELDMLSGLLRRVTRRS</sequence>
<protein>
    <submittedName>
        <fullName evidence="2">DNA-binding transcriptional regulator, MarR family</fullName>
    </submittedName>
</protein>
<dbReference type="InterPro" id="IPR000835">
    <property type="entry name" value="HTH_MarR-typ"/>
</dbReference>
<dbReference type="Gene3D" id="1.10.10.10">
    <property type="entry name" value="Winged helix-like DNA-binding domain superfamily/Winged helix DNA-binding domain"/>
    <property type="match status" value="1"/>
</dbReference>
<accession>A0A2C8Z528</accession>
<name>A0A2C8Z528_9MICO</name>
<dbReference type="RefSeq" id="WP_097060004.1">
    <property type="nucleotide sequence ID" value="NZ_OCST01000002.1"/>
</dbReference>
<evidence type="ECO:0000313" key="3">
    <source>
        <dbReference type="Proteomes" id="UP000219440"/>
    </source>
</evidence>
<reference evidence="2 3" key="1">
    <citation type="submission" date="2017-09" db="EMBL/GenBank/DDBJ databases">
        <authorList>
            <person name="Ehlers B."/>
            <person name="Leendertz F.H."/>
        </authorList>
    </citation>
    <scope>NUCLEOTIDE SEQUENCE [LARGE SCALE GENOMIC DNA]</scope>
    <source>
        <strain evidence="2 3">CGMCC 1.05381</strain>
    </source>
</reference>
<dbReference type="EMBL" id="OCST01000002">
    <property type="protein sequence ID" value="SOE58885.1"/>
    <property type="molecule type" value="Genomic_DNA"/>
</dbReference>
<gene>
    <name evidence="2" type="ORF">SAMN06296378_0844</name>
</gene>
<organism evidence="2 3">
    <name type="scientific">Salinibacterium xinjiangense</name>
    <dbReference type="NCBI Taxonomy" id="386302"/>
    <lineage>
        <taxon>Bacteria</taxon>
        <taxon>Bacillati</taxon>
        <taxon>Actinomycetota</taxon>
        <taxon>Actinomycetes</taxon>
        <taxon>Micrococcales</taxon>
        <taxon>Microbacteriaceae</taxon>
        <taxon>Salinibacterium</taxon>
    </lineage>
</organism>
<dbReference type="GO" id="GO:0003677">
    <property type="term" value="F:DNA binding"/>
    <property type="evidence" value="ECO:0007669"/>
    <property type="project" value="UniProtKB-KW"/>
</dbReference>
<dbReference type="PRINTS" id="PR00598">
    <property type="entry name" value="HTHMARR"/>
</dbReference>
<dbReference type="SUPFAM" id="SSF46785">
    <property type="entry name" value="Winged helix' DNA-binding domain"/>
    <property type="match status" value="1"/>
</dbReference>
<dbReference type="SMART" id="SM00347">
    <property type="entry name" value="HTH_MARR"/>
    <property type="match status" value="1"/>
</dbReference>
<dbReference type="GO" id="GO:0006950">
    <property type="term" value="P:response to stress"/>
    <property type="evidence" value="ECO:0007669"/>
    <property type="project" value="TreeGrafter"/>
</dbReference>
<dbReference type="InterPro" id="IPR039422">
    <property type="entry name" value="MarR/SlyA-like"/>
</dbReference>
<dbReference type="PROSITE" id="PS50995">
    <property type="entry name" value="HTH_MARR_2"/>
    <property type="match status" value="1"/>
</dbReference>
<keyword evidence="2" id="KW-0238">DNA-binding</keyword>
<dbReference type="AlphaFoldDB" id="A0A2C8Z528"/>
<dbReference type="Proteomes" id="UP000219440">
    <property type="component" value="Unassembled WGS sequence"/>
</dbReference>
<evidence type="ECO:0000259" key="1">
    <source>
        <dbReference type="PROSITE" id="PS50995"/>
    </source>
</evidence>
<dbReference type="InterPro" id="IPR036388">
    <property type="entry name" value="WH-like_DNA-bd_sf"/>
</dbReference>
<evidence type="ECO:0000313" key="2">
    <source>
        <dbReference type="EMBL" id="SOE58885.1"/>
    </source>
</evidence>
<proteinExistence type="predicted"/>
<feature type="domain" description="HTH marR-type" evidence="1">
    <location>
        <begin position="1"/>
        <end position="140"/>
    </location>
</feature>
<dbReference type="PANTHER" id="PTHR33164:SF57">
    <property type="entry name" value="MARR-FAMILY TRANSCRIPTIONAL REGULATOR"/>
    <property type="match status" value="1"/>
</dbReference>
<dbReference type="GO" id="GO:0003700">
    <property type="term" value="F:DNA-binding transcription factor activity"/>
    <property type="evidence" value="ECO:0007669"/>
    <property type="project" value="InterPro"/>
</dbReference>
<dbReference type="PANTHER" id="PTHR33164">
    <property type="entry name" value="TRANSCRIPTIONAL REGULATOR, MARR FAMILY"/>
    <property type="match status" value="1"/>
</dbReference>